<dbReference type="Gene3D" id="2.40.50.140">
    <property type="entry name" value="Nucleic acid-binding proteins"/>
    <property type="match status" value="3"/>
</dbReference>
<evidence type="ECO:0000313" key="3">
    <source>
        <dbReference type="Proteomes" id="UP001152523"/>
    </source>
</evidence>
<accession>A0AAV0CAA6</accession>
<dbReference type="AlphaFoldDB" id="A0AAV0CAA6"/>
<proteinExistence type="predicted"/>
<dbReference type="InterPro" id="IPR012340">
    <property type="entry name" value="NA-bd_OB-fold"/>
</dbReference>
<dbReference type="Pfam" id="PF02721">
    <property type="entry name" value="DUF223"/>
    <property type="match status" value="1"/>
</dbReference>
<comment type="caution">
    <text evidence="2">The sequence shown here is derived from an EMBL/GenBank/DDBJ whole genome shotgun (WGS) entry which is preliminary data.</text>
</comment>
<name>A0AAV0CAA6_9ASTE</name>
<dbReference type="PANTHER" id="PTHR47165:SF4">
    <property type="entry name" value="OS03G0429900 PROTEIN"/>
    <property type="match status" value="1"/>
</dbReference>
<feature type="non-terminal residue" evidence="2">
    <location>
        <position position="312"/>
    </location>
</feature>
<dbReference type="CDD" id="cd04481">
    <property type="entry name" value="RPA1_DBD_B_like"/>
    <property type="match status" value="1"/>
</dbReference>
<sequence length="312" mass="35225">MASKCDLLTALSPAKETWTIIVKILRMWFLDDTKNPSGLPLSMELLLMDEQGNKIQASIRKTLIYRFQKELKEEAVYSISNFGFASNSGSFRAARHEYKLSFQYGTRVHSLDHGLITASPFSFVQLHEIATNYDQDYLADVIAMCIDYGADKPYERNGKPSKLKVIVLESNGCKMECTLFGQYVDQFNKFEASAVCKKFVVIVQLAKAKTWKGIISLQNAINCTKIIFDPSCIEADELKTKFFQCANASLQSPSQLYTSRSMSLEDEFLNKTPRKTIVDLKDTTEKIFCVVIGTITAVIDGDSWWYSACSCE</sequence>
<dbReference type="InterPro" id="IPR003871">
    <property type="entry name" value="RFA1B/D_OB_1st"/>
</dbReference>
<protein>
    <recommendedName>
        <fullName evidence="1">Replication protein A 70 kDa DNA-binding subunit B/D first OB fold domain-containing protein</fullName>
    </recommendedName>
</protein>
<evidence type="ECO:0000313" key="2">
    <source>
        <dbReference type="EMBL" id="CAH9070248.1"/>
    </source>
</evidence>
<evidence type="ECO:0000259" key="1">
    <source>
        <dbReference type="Pfam" id="PF02721"/>
    </source>
</evidence>
<dbReference type="EMBL" id="CAMAPF010000017">
    <property type="protein sequence ID" value="CAH9070248.1"/>
    <property type="molecule type" value="Genomic_DNA"/>
</dbReference>
<organism evidence="2 3">
    <name type="scientific">Cuscuta epithymum</name>
    <dbReference type="NCBI Taxonomy" id="186058"/>
    <lineage>
        <taxon>Eukaryota</taxon>
        <taxon>Viridiplantae</taxon>
        <taxon>Streptophyta</taxon>
        <taxon>Embryophyta</taxon>
        <taxon>Tracheophyta</taxon>
        <taxon>Spermatophyta</taxon>
        <taxon>Magnoliopsida</taxon>
        <taxon>eudicotyledons</taxon>
        <taxon>Gunneridae</taxon>
        <taxon>Pentapetalae</taxon>
        <taxon>asterids</taxon>
        <taxon>lamiids</taxon>
        <taxon>Solanales</taxon>
        <taxon>Convolvulaceae</taxon>
        <taxon>Cuscuteae</taxon>
        <taxon>Cuscuta</taxon>
        <taxon>Cuscuta subgen. Cuscuta</taxon>
    </lineage>
</organism>
<keyword evidence="3" id="KW-1185">Reference proteome</keyword>
<dbReference type="Proteomes" id="UP001152523">
    <property type="component" value="Unassembled WGS sequence"/>
</dbReference>
<feature type="domain" description="Replication protein A 70 kDa DNA-binding subunit B/D first OB fold" evidence="1">
    <location>
        <begin position="7"/>
        <end position="109"/>
    </location>
</feature>
<dbReference type="SUPFAM" id="SSF50249">
    <property type="entry name" value="Nucleic acid-binding proteins"/>
    <property type="match status" value="2"/>
</dbReference>
<dbReference type="CDD" id="cd04480">
    <property type="entry name" value="RPA1_DBD_A_like"/>
    <property type="match status" value="1"/>
</dbReference>
<gene>
    <name evidence="2" type="ORF">CEPIT_LOCUS3361</name>
</gene>
<dbReference type="PANTHER" id="PTHR47165">
    <property type="entry name" value="OS03G0429900 PROTEIN"/>
    <property type="match status" value="1"/>
</dbReference>
<reference evidence="2" key="1">
    <citation type="submission" date="2022-07" db="EMBL/GenBank/DDBJ databases">
        <authorList>
            <person name="Macas J."/>
            <person name="Novak P."/>
            <person name="Neumann P."/>
        </authorList>
    </citation>
    <scope>NUCLEOTIDE SEQUENCE</scope>
</reference>